<evidence type="ECO:0000256" key="2">
    <source>
        <dbReference type="ARBA" id="ARBA00022448"/>
    </source>
</evidence>
<feature type="domain" description="RCK N-terminal" evidence="7">
    <location>
        <begin position="231"/>
        <end position="349"/>
    </location>
</feature>
<keyword evidence="6" id="KW-0406">Ion transport</keyword>
<sequence length="459" mass="49677">MKILIVGAGRVGTSVAENLVSEHNDITVIDADASRLSDLQERFDLRGVVGDGSLVSSLRRAGAEDADMLIACAASDAVNLVTCKIARMVFNVPRRVARVRSSELPAMPELLGEEGFCVDAVISPEGSVTSYLQKLIEFPEALQVVEVGDGRVSVITMRVGISGFMANHKLQDLRAMRPDVNARVVDILRGGRPVTVSPDTVLLPGDELLLIADTEHAHQAVHQMHKSVESVRRIMIAGGGNIGARVARNLAENGYNVRIIEQNMSRCEELASTLPDNVLVLHGNGTDESLLQREGIEDTDTWLALTSEDEDNIMSSLLAKRMGARRVIALINRQAYGELMQGSHIDIAVSPSQATMSELLCYVRRGDIVAAHRLRGGVAEVLEMVAHGDRKSSKVVGRRISELDLPKGASIGAIVRGDEIIISDPNAFIESEDHVIVFVPTKAKVAKVEKLFQVSASFF</sequence>
<dbReference type="InterPro" id="IPR050721">
    <property type="entry name" value="Trk_Ktr_HKT_K-transport"/>
</dbReference>
<keyword evidence="4" id="KW-0630">Potassium</keyword>
<dbReference type="SUPFAM" id="SSF51735">
    <property type="entry name" value="NAD(P)-binding Rossmann-fold domains"/>
    <property type="match status" value="2"/>
</dbReference>
<evidence type="ECO:0000259" key="7">
    <source>
        <dbReference type="PROSITE" id="PS51201"/>
    </source>
</evidence>
<name>A0A2R4XMI8_9BURK</name>
<gene>
    <name evidence="9" type="ORF">DBV39_16000</name>
</gene>
<dbReference type="PRINTS" id="PR00335">
    <property type="entry name" value="KUPTAKETRKA"/>
</dbReference>
<dbReference type="Pfam" id="PF02080">
    <property type="entry name" value="TrkA_C"/>
    <property type="match status" value="2"/>
</dbReference>
<dbReference type="KEGG" id="boz:DBV39_16000"/>
<evidence type="ECO:0000256" key="4">
    <source>
        <dbReference type="ARBA" id="ARBA00022958"/>
    </source>
</evidence>
<dbReference type="NCBIfam" id="NF007030">
    <property type="entry name" value="PRK09496.1-1"/>
    <property type="match status" value="1"/>
</dbReference>
<dbReference type="PROSITE" id="PS51201">
    <property type="entry name" value="RCK_N"/>
    <property type="match status" value="2"/>
</dbReference>
<keyword evidence="2" id="KW-0813">Transport</keyword>
<dbReference type="NCBIfam" id="NF007031">
    <property type="entry name" value="PRK09496.1-2"/>
    <property type="match status" value="1"/>
</dbReference>
<dbReference type="GO" id="GO:0015079">
    <property type="term" value="F:potassium ion transmembrane transporter activity"/>
    <property type="evidence" value="ECO:0007669"/>
    <property type="project" value="InterPro"/>
</dbReference>
<evidence type="ECO:0000256" key="5">
    <source>
        <dbReference type="ARBA" id="ARBA00023027"/>
    </source>
</evidence>
<dbReference type="Pfam" id="PF02254">
    <property type="entry name" value="TrkA_N"/>
    <property type="match status" value="2"/>
</dbReference>
<evidence type="ECO:0000256" key="1">
    <source>
        <dbReference type="ARBA" id="ARBA00017378"/>
    </source>
</evidence>
<dbReference type="PROSITE" id="PS51202">
    <property type="entry name" value="RCK_C"/>
    <property type="match status" value="2"/>
</dbReference>
<dbReference type="NCBIfam" id="NF007032">
    <property type="entry name" value="PRK09496.1-4"/>
    <property type="match status" value="1"/>
</dbReference>
<proteinExistence type="predicted"/>
<evidence type="ECO:0000256" key="3">
    <source>
        <dbReference type="ARBA" id="ARBA00022538"/>
    </source>
</evidence>
<accession>A0A2R4XMI8</accession>
<dbReference type="Proteomes" id="UP000244571">
    <property type="component" value="Chromosome"/>
</dbReference>
<keyword evidence="5" id="KW-0520">NAD</keyword>
<dbReference type="Gene3D" id="3.30.70.1450">
    <property type="entry name" value="Regulator of K+ conductance, C-terminal domain"/>
    <property type="match status" value="2"/>
</dbReference>
<dbReference type="AlphaFoldDB" id="A0A2R4XMI8"/>
<dbReference type="NCBIfam" id="NF007039">
    <property type="entry name" value="PRK09496.3-2"/>
    <property type="match status" value="1"/>
</dbReference>
<dbReference type="GO" id="GO:0005886">
    <property type="term" value="C:plasma membrane"/>
    <property type="evidence" value="ECO:0007669"/>
    <property type="project" value="InterPro"/>
</dbReference>
<dbReference type="InterPro" id="IPR006037">
    <property type="entry name" value="RCK_C"/>
</dbReference>
<keyword evidence="3" id="KW-0633">Potassium transport</keyword>
<feature type="domain" description="RCK N-terminal" evidence="7">
    <location>
        <begin position="1"/>
        <end position="122"/>
    </location>
</feature>
<dbReference type="SUPFAM" id="SSF116726">
    <property type="entry name" value="TrkA C-terminal domain-like"/>
    <property type="match status" value="2"/>
</dbReference>
<evidence type="ECO:0000313" key="9">
    <source>
        <dbReference type="EMBL" id="AWB34981.1"/>
    </source>
</evidence>
<keyword evidence="10" id="KW-1185">Reference proteome</keyword>
<evidence type="ECO:0000259" key="8">
    <source>
        <dbReference type="PROSITE" id="PS51202"/>
    </source>
</evidence>
<organism evidence="9 10">
    <name type="scientific">Orrella marina</name>
    <dbReference type="NCBI Taxonomy" id="2163011"/>
    <lineage>
        <taxon>Bacteria</taxon>
        <taxon>Pseudomonadati</taxon>
        <taxon>Pseudomonadota</taxon>
        <taxon>Betaproteobacteria</taxon>
        <taxon>Burkholderiales</taxon>
        <taxon>Alcaligenaceae</taxon>
        <taxon>Orrella</taxon>
    </lineage>
</organism>
<dbReference type="OrthoDB" id="9775180at2"/>
<evidence type="ECO:0000256" key="6">
    <source>
        <dbReference type="ARBA" id="ARBA00023065"/>
    </source>
</evidence>
<dbReference type="PANTHER" id="PTHR43833">
    <property type="entry name" value="POTASSIUM CHANNEL PROTEIN 2-RELATED-RELATED"/>
    <property type="match status" value="1"/>
</dbReference>
<dbReference type="InterPro" id="IPR003148">
    <property type="entry name" value="RCK_N"/>
</dbReference>
<dbReference type="InterPro" id="IPR006036">
    <property type="entry name" value="K_uptake_TrkA"/>
</dbReference>
<dbReference type="RefSeq" id="WP_108622391.1">
    <property type="nucleotide sequence ID" value="NZ_CP028901.1"/>
</dbReference>
<dbReference type="PANTHER" id="PTHR43833:SF5">
    <property type="entry name" value="TRK SYSTEM POTASSIUM UPTAKE PROTEIN TRKA"/>
    <property type="match status" value="1"/>
</dbReference>
<evidence type="ECO:0000313" key="10">
    <source>
        <dbReference type="Proteomes" id="UP000244571"/>
    </source>
</evidence>
<dbReference type="InterPro" id="IPR036721">
    <property type="entry name" value="RCK_C_sf"/>
</dbReference>
<feature type="domain" description="RCK C-terminal" evidence="8">
    <location>
        <begin position="142"/>
        <end position="227"/>
    </location>
</feature>
<reference evidence="9 10" key="1">
    <citation type="submission" date="2018-04" db="EMBL/GenBank/DDBJ databases">
        <title>Bordetella sp. HZ20 isolated from seawater.</title>
        <authorList>
            <person name="Sun C."/>
        </authorList>
    </citation>
    <scope>NUCLEOTIDE SEQUENCE [LARGE SCALE GENOMIC DNA]</scope>
    <source>
        <strain evidence="9 10">HZ20</strain>
    </source>
</reference>
<feature type="domain" description="RCK C-terminal" evidence="8">
    <location>
        <begin position="369"/>
        <end position="454"/>
    </location>
</feature>
<dbReference type="InterPro" id="IPR036291">
    <property type="entry name" value="NAD(P)-bd_dom_sf"/>
</dbReference>
<protein>
    <recommendedName>
        <fullName evidence="1">Trk system potassium uptake protein TrkA</fullName>
    </recommendedName>
</protein>
<dbReference type="Gene3D" id="3.40.50.720">
    <property type="entry name" value="NAD(P)-binding Rossmann-like Domain"/>
    <property type="match status" value="2"/>
</dbReference>
<dbReference type="EMBL" id="CP028901">
    <property type="protein sequence ID" value="AWB34981.1"/>
    <property type="molecule type" value="Genomic_DNA"/>
</dbReference>